<dbReference type="GO" id="GO:0004749">
    <property type="term" value="F:ribose phosphate diphosphokinase activity"/>
    <property type="evidence" value="ECO:0007669"/>
    <property type="project" value="UniProtKB-EC"/>
</dbReference>
<evidence type="ECO:0000313" key="11">
    <source>
        <dbReference type="EMBL" id="EMR03496.1"/>
    </source>
</evidence>
<keyword evidence="4" id="KW-0545">Nucleotide biosynthesis</keyword>
<dbReference type="Pfam" id="PF13793">
    <property type="entry name" value="Pribosyltran_N"/>
    <property type="match status" value="1"/>
</dbReference>
<dbReference type="GO" id="GO:0016301">
    <property type="term" value="F:kinase activity"/>
    <property type="evidence" value="ECO:0007669"/>
    <property type="project" value="UniProtKB-KW"/>
</dbReference>
<dbReference type="PANTHER" id="PTHR10210">
    <property type="entry name" value="RIBOSE-PHOSPHATE DIPHOSPHOKINASE FAMILY MEMBER"/>
    <property type="match status" value="1"/>
</dbReference>
<accession>M7N8F4</accession>
<dbReference type="Proteomes" id="UP000011910">
    <property type="component" value="Unassembled WGS sequence"/>
</dbReference>
<keyword evidence="7" id="KW-0067">ATP-binding</keyword>
<dbReference type="CDD" id="cd06223">
    <property type="entry name" value="PRTases_typeI"/>
    <property type="match status" value="1"/>
</dbReference>
<keyword evidence="8" id="KW-0460">Magnesium</keyword>
<dbReference type="InterPro" id="IPR005946">
    <property type="entry name" value="Rib-P_diPkinase"/>
</dbReference>
<dbReference type="InterPro" id="IPR029057">
    <property type="entry name" value="PRTase-like"/>
</dbReference>
<keyword evidence="12" id="KW-1185">Reference proteome</keyword>
<evidence type="ECO:0000313" key="12">
    <source>
        <dbReference type="Proteomes" id="UP000011910"/>
    </source>
</evidence>
<dbReference type="GO" id="GO:0002189">
    <property type="term" value="C:ribose phosphate diphosphokinase complex"/>
    <property type="evidence" value="ECO:0007669"/>
    <property type="project" value="TreeGrafter"/>
</dbReference>
<evidence type="ECO:0000256" key="2">
    <source>
        <dbReference type="ARBA" id="ARBA00022679"/>
    </source>
</evidence>
<keyword evidence="3" id="KW-0479">Metal-binding</keyword>
<dbReference type="GO" id="GO:0006015">
    <property type="term" value="P:5-phosphoribose 1-diphosphate biosynthetic process"/>
    <property type="evidence" value="ECO:0007669"/>
    <property type="project" value="TreeGrafter"/>
</dbReference>
<evidence type="ECO:0000256" key="7">
    <source>
        <dbReference type="ARBA" id="ARBA00022840"/>
    </source>
</evidence>
<keyword evidence="5" id="KW-0547">Nucleotide-binding</keyword>
<dbReference type="GO" id="GO:0006164">
    <property type="term" value="P:purine nucleotide biosynthetic process"/>
    <property type="evidence" value="ECO:0007669"/>
    <property type="project" value="TreeGrafter"/>
</dbReference>
<dbReference type="InterPro" id="IPR000836">
    <property type="entry name" value="PRTase_dom"/>
</dbReference>
<dbReference type="OrthoDB" id="9777067at2"/>
<evidence type="ECO:0000256" key="6">
    <source>
        <dbReference type="ARBA" id="ARBA00022777"/>
    </source>
</evidence>
<dbReference type="SMART" id="SM01400">
    <property type="entry name" value="Pribosyltran_N"/>
    <property type="match status" value="1"/>
</dbReference>
<evidence type="ECO:0000256" key="4">
    <source>
        <dbReference type="ARBA" id="ARBA00022727"/>
    </source>
</evidence>
<proteinExistence type="predicted"/>
<dbReference type="EC" id="2.7.6.1" evidence="1"/>
<evidence type="ECO:0000256" key="3">
    <source>
        <dbReference type="ARBA" id="ARBA00022723"/>
    </source>
</evidence>
<comment type="caution">
    <text evidence="11">The sequence shown here is derived from an EMBL/GenBank/DDBJ whole genome shotgun (WGS) entry which is preliminary data.</text>
</comment>
<evidence type="ECO:0000256" key="1">
    <source>
        <dbReference type="ARBA" id="ARBA00013247"/>
    </source>
</evidence>
<dbReference type="GO" id="GO:0005737">
    <property type="term" value="C:cytoplasm"/>
    <property type="evidence" value="ECO:0007669"/>
    <property type="project" value="TreeGrafter"/>
</dbReference>
<evidence type="ECO:0000256" key="8">
    <source>
        <dbReference type="ARBA" id="ARBA00022842"/>
    </source>
</evidence>
<keyword evidence="6 11" id="KW-0418">Kinase</keyword>
<dbReference type="Gene3D" id="3.40.50.2020">
    <property type="match status" value="2"/>
</dbReference>
<dbReference type="STRING" id="1279009.ADICEAN_01345"/>
<protein>
    <recommendedName>
        <fullName evidence="1">ribose-phosphate diphosphokinase</fullName>
        <ecNumber evidence="1">2.7.6.1</ecNumber>
    </recommendedName>
</protein>
<name>M7N8F4_9BACT</name>
<dbReference type="NCBIfam" id="TIGR01251">
    <property type="entry name" value="ribP_PPkin"/>
    <property type="match status" value="1"/>
</dbReference>
<dbReference type="Pfam" id="PF14572">
    <property type="entry name" value="Pribosyl_synth"/>
    <property type="match status" value="1"/>
</dbReference>
<gene>
    <name evidence="11" type="primary">prs_1</name>
    <name evidence="11" type="ORF">ADICEAN_01345</name>
</gene>
<evidence type="ECO:0000256" key="9">
    <source>
        <dbReference type="ARBA" id="ARBA00049535"/>
    </source>
</evidence>
<dbReference type="eggNOG" id="COG0462">
    <property type="taxonomic scope" value="Bacteria"/>
</dbReference>
<dbReference type="GO" id="GO:0000287">
    <property type="term" value="F:magnesium ion binding"/>
    <property type="evidence" value="ECO:0007669"/>
    <property type="project" value="InterPro"/>
</dbReference>
<keyword evidence="2 11" id="KW-0808">Transferase</keyword>
<dbReference type="PANTHER" id="PTHR10210:SF41">
    <property type="entry name" value="RIBOSE-PHOSPHATE PYROPHOSPHOKINASE 1, CHLOROPLASTIC"/>
    <property type="match status" value="1"/>
</dbReference>
<comment type="catalytic activity">
    <reaction evidence="9">
        <text>D-ribose 5-phosphate + ATP = 5-phospho-alpha-D-ribose 1-diphosphate + AMP + H(+)</text>
        <dbReference type="Rhea" id="RHEA:15609"/>
        <dbReference type="ChEBI" id="CHEBI:15378"/>
        <dbReference type="ChEBI" id="CHEBI:30616"/>
        <dbReference type="ChEBI" id="CHEBI:58017"/>
        <dbReference type="ChEBI" id="CHEBI:78346"/>
        <dbReference type="ChEBI" id="CHEBI:456215"/>
        <dbReference type="EC" id="2.7.6.1"/>
    </reaction>
</comment>
<dbReference type="PATRIC" id="fig|1279009.4.peg.1362"/>
<organism evidence="11 12">
    <name type="scientific">Cesiribacter andamanensis AMV16</name>
    <dbReference type="NCBI Taxonomy" id="1279009"/>
    <lineage>
        <taxon>Bacteria</taxon>
        <taxon>Pseudomonadati</taxon>
        <taxon>Bacteroidota</taxon>
        <taxon>Cytophagia</taxon>
        <taxon>Cytophagales</taxon>
        <taxon>Cesiribacteraceae</taxon>
        <taxon>Cesiribacter</taxon>
    </lineage>
</organism>
<dbReference type="InterPro" id="IPR029099">
    <property type="entry name" value="Pribosyltran_N"/>
</dbReference>
<dbReference type="SUPFAM" id="SSF53271">
    <property type="entry name" value="PRTase-like"/>
    <property type="match status" value="1"/>
</dbReference>
<reference evidence="11 12" key="1">
    <citation type="journal article" date="2013" name="Genome Announc.">
        <title>Draft Genome Sequence of Cesiribacter andamanensis Strain AMV16T, Isolated from a Soil Sample from a Mud Volcano in the Andaman Islands, India.</title>
        <authorList>
            <person name="Shivaji S."/>
            <person name="Ara S."/>
            <person name="Begum Z."/>
            <person name="Srinivas T.N."/>
            <person name="Singh A."/>
            <person name="Kumar Pinnaka A."/>
        </authorList>
    </citation>
    <scope>NUCLEOTIDE SEQUENCE [LARGE SCALE GENOMIC DNA]</scope>
    <source>
        <strain evidence="11 12">AMV16</strain>
    </source>
</reference>
<dbReference type="FunFam" id="3.40.50.2020:FF:000007">
    <property type="entry name" value="Ribose-phosphate pyrophosphokinase"/>
    <property type="match status" value="1"/>
</dbReference>
<dbReference type="AlphaFoldDB" id="M7N8F4"/>
<feature type="domain" description="Ribose-phosphate pyrophosphokinase N-terminal" evidence="10">
    <location>
        <begin position="7"/>
        <end position="121"/>
    </location>
</feature>
<sequence>MTTKPFKIFATSSALSLGTAIARELGQQLGNLHCETFSDGEKFVSFGESIRGRIVFLVAQINMPYENLFELFLAIDAARRASAEQVIAVLPYLPHSRQERKGSMRTAIASRLVADLMQQAGADRVITLDLHTGSIEGFFKIPVDHLFMGQIYIQHLESLALPNLCLCSPDFGGLKRIKLYKQQLNCDMAVIHKERLIPNQVSHMEIIGDVAGKHVVIVDDLIDTAGTICTAADLIMEKGAASVRAYCTHAIFSSNAIQRINDSALEKVYVSDTVNYIKTDGKIEVVSCSPLIAEVIRRMLENGSLMEIANFGV</sequence>
<dbReference type="RefSeq" id="WP_009194745.1">
    <property type="nucleotide sequence ID" value="NZ_AODQ01000024.1"/>
</dbReference>
<evidence type="ECO:0000256" key="5">
    <source>
        <dbReference type="ARBA" id="ARBA00022741"/>
    </source>
</evidence>
<dbReference type="GO" id="GO:0005524">
    <property type="term" value="F:ATP binding"/>
    <property type="evidence" value="ECO:0007669"/>
    <property type="project" value="UniProtKB-KW"/>
</dbReference>
<dbReference type="NCBIfam" id="NF002320">
    <property type="entry name" value="PRK01259.1"/>
    <property type="match status" value="1"/>
</dbReference>
<evidence type="ECO:0000259" key="10">
    <source>
        <dbReference type="Pfam" id="PF13793"/>
    </source>
</evidence>
<dbReference type="EMBL" id="AODQ01000024">
    <property type="protein sequence ID" value="EMR03496.1"/>
    <property type="molecule type" value="Genomic_DNA"/>
</dbReference>